<proteinExistence type="predicted"/>
<dbReference type="eggNOG" id="COG3764">
    <property type="taxonomic scope" value="Bacteria"/>
</dbReference>
<dbReference type="Pfam" id="PF04203">
    <property type="entry name" value="Sortase"/>
    <property type="match status" value="1"/>
</dbReference>
<keyword evidence="3" id="KW-0472">Membrane</keyword>
<comment type="caution">
    <text evidence="4">The sequence shown here is derived from an EMBL/GenBank/DDBJ whole genome shotgun (WGS) entry which is preliminary data.</text>
</comment>
<dbReference type="Proteomes" id="UP000003244">
    <property type="component" value="Unassembled WGS sequence"/>
</dbReference>
<feature type="active site" description="Proton donor/acceptor" evidence="2">
    <location>
        <position position="179"/>
    </location>
</feature>
<evidence type="ECO:0000313" key="5">
    <source>
        <dbReference type="Proteomes" id="UP000003244"/>
    </source>
</evidence>
<dbReference type="STRING" id="596315.HMPREF0634_0841"/>
<dbReference type="GO" id="GO:0016787">
    <property type="term" value="F:hydrolase activity"/>
    <property type="evidence" value="ECO:0007669"/>
    <property type="project" value="UniProtKB-KW"/>
</dbReference>
<keyword evidence="3" id="KW-0812">Transmembrane</keyword>
<dbReference type="RefSeq" id="WP_007791088.1">
    <property type="nucleotide sequence ID" value="NZ_ADGQ01000071.1"/>
</dbReference>
<feature type="transmembrane region" description="Helical" evidence="3">
    <location>
        <begin position="279"/>
        <end position="300"/>
    </location>
</feature>
<keyword evidence="1" id="KW-0378">Hydrolase</keyword>
<dbReference type="SUPFAM" id="SSF63817">
    <property type="entry name" value="Sortase"/>
    <property type="match status" value="1"/>
</dbReference>
<keyword evidence="3" id="KW-1133">Transmembrane helix</keyword>
<evidence type="ECO:0000256" key="2">
    <source>
        <dbReference type="PIRSR" id="PIRSR605754-1"/>
    </source>
</evidence>
<gene>
    <name evidence="4" type="ORF">HMPREF0634_0841</name>
</gene>
<protein>
    <submittedName>
        <fullName evidence="4">Sortase family protein</fullName>
    </submittedName>
</protein>
<accession>E0E4U6</accession>
<organism evidence="4 5">
    <name type="scientific">Peptostreptococcus stomatis DSM 17678</name>
    <dbReference type="NCBI Taxonomy" id="596315"/>
    <lineage>
        <taxon>Bacteria</taxon>
        <taxon>Bacillati</taxon>
        <taxon>Bacillota</taxon>
        <taxon>Clostridia</taxon>
        <taxon>Peptostreptococcales</taxon>
        <taxon>Peptostreptococcaceae</taxon>
        <taxon>Peptostreptococcus</taxon>
    </lineage>
</organism>
<keyword evidence="5" id="KW-1185">Reference proteome</keyword>
<feature type="active site" description="Acyl-thioester intermediate" evidence="2">
    <location>
        <position position="241"/>
    </location>
</feature>
<name>E0E4U6_9FIRM</name>
<dbReference type="Gene3D" id="2.40.260.10">
    <property type="entry name" value="Sortase"/>
    <property type="match status" value="1"/>
</dbReference>
<dbReference type="NCBIfam" id="TIGR01076">
    <property type="entry name" value="sortase_fam"/>
    <property type="match status" value="1"/>
</dbReference>
<dbReference type="InterPro" id="IPR042002">
    <property type="entry name" value="Sortase_C"/>
</dbReference>
<dbReference type="EMBL" id="ADGQ01000071">
    <property type="protein sequence ID" value="EFM64080.1"/>
    <property type="molecule type" value="Genomic_DNA"/>
</dbReference>
<dbReference type="AlphaFoldDB" id="E0E4U6"/>
<evidence type="ECO:0000313" key="4">
    <source>
        <dbReference type="EMBL" id="EFM64080.1"/>
    </source>
</evidence>
<dbReference type="InterPro" id="IPR023365">
    <property type="entry name" value="Sortase_dom-sf"/>
</dbReference>
<evidence type="ECO:0000256" key="3">
    <source>
        <dbReference type="SAM" id="Phobius"/>
    </source>
</evidence>
<reference evidence="4 5" key="1">
    <citation type="submission" date="2010-08" db="EMBL/GenBank/DDBJ databases">
        <authorList>
            <person name="Harkins D.M."/>
            <person name="Madupu R."/>
            <person name="Durkin A.S."/>
            <person name="Torralba M."/>
            <person name="Methe B."/>
            <person name="Sutton G.G."/>
            <person name="Nelson K.E."/>
        </authorList>
    </citation>
    <scope>NUCLEOTIDE SEQUENCE [LARGE SCALE GENOMIC DNA]</scope>
    <source>
        <strain evidence="4 5">DSM 17678</strain>
    </source>
</reference>
<dbReference type="InterPro" id="IPR005754">
    <property type="entry name" value="Sortase"/>
</dbReference>
<dbReference type="CDD" id="cd05827">
    <property type="entry name" value="Sortase_C"/>
    <property type="match status" value="1"/>
</dbReference>
<dbReference type="NCBIfam" id="NF033745">
    <property type="entry name" value="class_C_sortase"/>
    <property type="match status" value="1"/>
</dbReference>
<sequence>MSRTDKNMRTRSSRKKIMKKRKNKFTFDKKGLVFFFKNYLWMIIIGLGILVVLYPFVSQQYYKYISKQEVEKFDSDKSKFVPEEINRKIALAEAYNQSLRLDKIVDPFNDKKLKEGRLEYARMLEVREMIGHIEIPRIGQKLVIKAGTSPSVLQECAGHMEGTSLPVGGKGTHAVITAHRGLPSAKLFTDLNRVRVGDVFFITNIKEKLAYKVDKIQTVEPNDFEPIKINLKNEYISLLTCTPYMINSHRLIVRGHRIPLNESKKIEEETLKDNYFRNIVFTIIAILFLILVLLVIIKFYNRKKKVKISRG</sequence>
<evidence type="ECO:0000256" key="1">
    <source>
        <dbReference type="ARBA" id="ARBA00022801"/>
    </source>
</evidence>
<dbReference type="GeneID" id="84801322"/>